<organism evidence="3 4">
    <name type="scientific">Panagrellus redivivus</name>
    <name type="common">Microworm</name>
    <dbReference type="NCBI Taxonomy" id="6233"/>
    <lineage>
        <taxon>Eukaryota</taxon>
        <taxon>Metazoa</taxon>
        <taxon>Ecdysozoa</taxon>
        <taxon>Nematoda</taxon>
        <taxon>Chromadorea</taxon>
        <taxon>Rhabditida</taxon>
        <taxon>Tylenchina</taxon>
        <taxon>Panagrolaimomorpha</taxon>
        <taxon>Panagrolaimoidea</taxon>
        <taxon>Panagrolaimidae</taxon>
        <taxon>Panagrellus</taxon>
    </lineage>
</organism>
<dbReference type="InterPro" id="IPR016181">
    <property type="entry name" value="Acyl_CoA_acyltransferase"/>
</dbReference>
<dbReference type="AlphaFoldDB" id="A0A7E4V812"/>
<dbReference type="Proteomes" id="UP000492821">
    <property type="component" value="Unassembled WGS sequence"/>
</dbReference>
<keyword evidence="2" id="KW-0326">Glycosidase</keyword>
<evidence type="ECO:0000313" key="3">
    <source>
        <dbReference type="Proteomes" id="UP000492821"/>
    </source>
</evidence>
<proteinExistence type="predicted"/>
<dbReference type="SUPFAM" id="SSF55729">
    <property type="entry name" value="Acyl-CoA N-acyltransferases (Nat)"/>
    <property type="match status" value="1"/>
</dbReference>
<keyword evidence="1" id="KW-0378">Hydrolase</keyword>
<dbReference type="CDD" id="cd04301">
    <property type="entry name" value="NAT_SF"/>
    <property type="match status" value="1"/>
</dbReference>
<protein>
    <submittedName>
        <fullName evidence="4">N-acetyltransferase domain-containing protein</fullName>
    </submittedName>
</protein>
<evidence type="ECO:0000256" key="2">
    <source>
        <dbReference type="ARBA" id="ARBA00023295"/>
    </source>
</evidence>
<reference evidence="3" key="1">
    <citation type="journal article" date="2013" name="Genetics">
        <title>The draft genome and transcriptome of Panagrellus redivivus are shaped by the harsh demands of a free-living lifestyle.</title>
        <authorList>
            <person name="Srinivasan J."/>
            <person name="Dillman A.R."/>
            <person name="Macchietto M.G."/>
            <person name="Heikkinen L."/>
            <person name="Lakso M."/>
            <person name="Fracchia K.M."/>
            <person name="Antoshechkin I."/>
            <person name="Mortazavi A."/>
            <person name="Wong G."/>
            <person name="Sternberg P.W."/>
        </authorList>
    </citation>
    <scope>NUCLEOTIDE SEQUENCE [LARGE SCALE GENOMIC DNA]</scope>
    <source>
        <strain evidence="3">MT8872</strain>
    </source>
</reference>
<sequence length="329" mass="37224">MALASTGNATTSVIPPKGYQLIVNPGFDVWEEVQGMIREFKLDWFVHDKDYDTWIEGIGDTEFNLTVILEVARNIVTAFVATYKLGTEKPYYGFSFFFVRPTHRHMGLGQCIWDYALTDPIFVNNNFGMLVPDHLVEKLNYFQVTGAFKIQIAKALCSDLVVANLPLPAEGSKIRVTGYRNAIELKQFDMLINGGTNRTRYLNKLFKVKNCIARYVAFDLSGEQPEIVGFCALHFSNERNLSVTPLYAKSQEIAGGLLKRALDHLDLTRFHEISFYVPNTNPVARKFYVNLTAGSLVQDSALTLKYVREAPTFKTDYIFSICDCTMSII</sequence>
<evidence type="ECO:0000313" key="4">
    <source>
        <dbReference type="WBParaSite" id="Pan_g17218.t1"/>
    </source>
</evidence>
<dbReference type="WBParaSite" id="Pan_g17218.t1">
    <property type="protein sequence ID" value="Pan_g17218.t1"/>
    <property type="gene ID" value="Pan_g17218"/>
</dbReference>
<reference evidence="4" key="2">
    <citation type="submission" date="2020-10" db="UniProtKB">
        <authorList>
            <consortium name="WormBaseParasite"/>
        </authorList>
    </citation>
    <scope>IDENTIFICATION</scope>
</reference>
<name>A0A7E4V812_PANRE</name>
<dbReference type="Gene3D" id="3.40.630.90">
    <property type="match status" value="1"/>
</dbReference>
<evidence type="ECO:0000256" key="1">
    <source>
        <dbReference type="ARBA" id="ARBA00022801"/>
    </source>
</evidence>
<dbReference type="GO" id="GO:0016798">
    <property type="term" value="F:hydrolase activity, acting on glycosyl bonds"/>
    <property type="evidence" value="ECO:0007669"/>
    <property type="project" value="UniProtKB-KW"/>
</dbReference>
<dbReference type="PANTHER" id="PTHR47408">
    <property type="entry name" value="PROTEIN CBG01304-RELATED"/>
    <property type="match status" value="1"/>
</dbReference>
<dbReference type="InterPro" id="IPR046966">
    <property type="entry name" value="Glucoamylase_active_site"/>
</dbReference>
<accession>A0A7E4V812</accession>
<dbReference type="PROSITE" id="PS00820">
    <property type="entry name" value="GLUCOAMYLASE"/>
    <property type="match status" value="1"/>
</dbReference>
<keyword evidence="3" id="KW-1185">Reference proteome</keyword>